<feature type="domain" description="Mammalian cell entry C-terminal" evidence="4">
    <location>
        <begin position="116"/>
        <end position="296"/>
    </location>
</feature>
<evidence type="ECO:0000259" key="4">
    <source>
        <dbReference type="Pfam" id="PF11887"/>
    </source>
</evidence>
<dbReference type="PANTHER" id="PTHR33371:SF15">
    <property type="entry name" value="LIPOPROTEIN LPRN"/>
    <property type="match status" value="1"/>
</dbReference>
<dbReference type="OrthoDB" id="9774928at2"/>
<keyword evidence="2" id="KW-0732">Signal</keyword>
<dbReference type="AlphaFoldDB" id="A0A7I9V639"/>
<reference evidence="6" key="1">
    <citation type="submission" date="2019-06" db="EMBL/GenBank/DDBJ databases">
        <title>Gordonia isolated from sludge of a wastewater treatment plant.</title>
        <authorList>
            <person name="Tamura T."/>
            <person name="Aoyama K."/>
            <person name="Kang Y."/>
            <person name="Saito S."/>
            <person name="Akiyama N."/>
            <person name="Yazawa K."/>
            <person name="Gonoi T."/>
            <person name="Mikami Y."/>
        </authorList>
    </citation>
    <scope>NUCLEOTIDE SEQUENCE [LARGE SCALE GENOMIC DNA]</scope>
    <source>
        <strain evidence="6">NBRC 107696</strain>
    </source>
</reference>
<comment type="caution">
    <text evidence="5">The sequence shown here is derived from an EMBL/GenBank/DDBJ whole genome shotgun (WGS) entry which is preliminary data.</text>
</comment>
<dbReference type="GO" id="GO:0005576">
    <property type="term" value="C:extracellular region"/>
    <property type="evidence" value="ECO:0007669"/>
    <property type="project" value="TreeGrafter"/>
</dbReference>
<name>A0A7I9V639_9ACTN</name>
<dbReference type="Proteomes" id="UP000444960">
    <property type="component" value="Unassembled WGS sequence"/>
</dbReference>
<evidence type="ECO:0000256" key="1">
    <source>
        <dbReference type="SAM" id="MobiDB-lite"/>
    </source>
</evidence>
<feature type="chain" id="PRO_5039043322" description="Mce family protein" evidence="2">
    <location>
        <begin position="21"/>
        <end position="352"/>
    </location>
</feature>
<dbReference type="InterPro" id="IPR003399">
    <property type="entry name" value="Mce/MlaD"/>
</dbReference>
<protein>
    <recommendedName>
        <fullName evidence="7">Mce family protein</fullName>
    </recommendedName>
</protein>
<gene>
    <name evidence="5" type="ORF">nbrc107696_13450</name>
</gene>
<feature type="region of interest" description="Disordered" evidence="1">
    <location>
        <begin position="329"/>
        <end position="352"/>
    </location>
</feature>
<dbReference type="InterPro" id="IPR024516">
    <property type="entry name" value="Mce_C"/>
</dbReference>
<proteinExistence type="predicted"/>
<dbReference type="Pfam" id="PF02470">
    <property type="entry name" value="MlaD"/>
    <property type="match status" value="1"/>
</dbReference>
<dbReference type="InterPro" id="IPR005693">
    <property type="entry name" value="Mce"/>
</dbReference>
<dbReference type="RefSeq" id="WP_161894770.1">
    <property type="nucleotide sequence ID" value="NZ_BJOV01000003.1"/>
</dbReference>
<dbReference type="EMBL" id="BJOV01000003">
    <property type="protein sequence ID" value="GEE00899.1"/>
    <property type="molecule type" value="Genomic_DNA"/>
</dbReference>
<accession>A0A7I9V639</accession>
<evidence type="ECO:0008006" key="7">
    <source>
        <dbReference type="Google" id="ProtNLM"/>
    </source>
</evidence>
<dbReference type="PANTHER" id="PTHR33371">
    <property type="entry name" value="INTERMEMBRANE PHOSPHOLIPID TRANSPORT SYSTEM BINDING PROTEIN MLAD-RELATED"/>
    <property type="match status" value="1"/>
</dbReference>
<dbReference type="Pfam" id="PF11887">
    <property type="entry name" value="Mce4_CUP1"/>
    <property type="match status" value="1"/>
</dbReference>
<organism evidence="5 6">
    <name type="scientific">Gordonia spumicola</name>
    <dbReference type="NCBI Taxonomy" id="589161"/>
    <lineage>
        <taxon>Bacteria</taxon>
        <taxon>Bacillati</taxon>
        <taxon>Actinomycetota</taxon>
        <taxon>Actinomycetes</taxon>
        <taxon>Mycobacteriales</taxon>
        <taxon>Gordoniaceae</taxon>
        <taxon>Gordonia</taxon>
    </lineage>
</organism>
<evidence type="ECO:0000259" key="3">
    <source>
        <dbReference type="Pfam" id="PF02470"/>
    </source>
</evidence>
<dbReference type="PROSITE" id="PS51257">
    <property type="entry name" value="PROKAR_LIPOPROTEIN"/>
    <property type="match status" value="1"/>
</dbReference>
<feature type="compositionally biased region" description="Basic and acidic residues" evidence="1">
    <location>
        <begin position="343"/>
        <end position="352"/>
    </location>
</feature>
<evidence type="ECO:0000256" key="2">
    <source>
        <dbReference type="SAM" id="SignalP"/>
    </source>
</evidence>
<feature type="signal peptide" evidence="2">
    <location>
        <begin position="1"/>
        <end position="20"/>
    </location>
</feature>
<evidence type="ECO:0000313" key="5">
    <source>
        <dbReference type="EMBL" id="GEE00899.1"/>
    </source>
</evidence>
<dbReference type="NCBIfam" id="TIGR00996">
    <property type="entry name" value="Mtu_fam_mce"/>
    <property type="match status" value="1"/>
</dbReference>
<sequence>MRARAAAAALAATFTLSGCAVGLQDLPVGSPGGGIDVTAELDSVDGVVVGADVRAGQKAIGRVSKIELDGATAVLTLALDETAGLPENVTAQVQLPSALGTPFIRLDAPAEPVGDLVDGTRIRVSQTSMGPQVEDTLAALGNLVSGSGMKQLQSIMTSLNSAFAERSDKVGDLIDTLNRLLARSSAHTRDFNAAMKAAADVTDTLVAHQDTISAFLDQTPRAVSVLAAQRDAIASLMSQTSTLAGNLDRITRGRVPELSRLVPDASKLVAALGTFNDDVGQTLTHMNGFMTNMGTAIRGDYLVFDGALDIPGGIDKILTGGLLASGQPLPTPGELSDVLTGRMPRDKKGSKR</sequence>
<keyword evidence="6" id="KW-1185">Reference proteome</keyword>
<dbReference type="InterPro" id="IPR052336">
    <property type="entry name" value="MlaD_Phospholipid_Transporter"/>
</dbReference>
<feature type="domain" description="Mce/MlaD" evidence="3">
    <location>
        <begin position="34"/>
        <end position="108"/>
    </location>
</feature>
<evidence type="ECO:0000313" key="6">
    <source>
        <dbReference type="Proteomes" id="UP000444960"/>
    </source>
</evidence>